<sequence length="108" mass="12014">MSKQDRAAKAIKFAAARGYTPEQIATLLNELNLLAEDLLEPSYIVTGYEQEHHVWDATLGFTAEAQTGSSDIKIWCYYEPGESLTLAQARTIRQALHAAENYAGDHDE</sequence>
<accession>A0AA49X3D9</accession>
<dbReference type="EMBL" id="OQ890312">
    <property type="protein sequence ID" value="WLJ25580.1"/>
    <property type="molecule type" value="Genomic_DNA"/>
</dbReference>
<proteinExistence type="predicted"/>
<protein>
    <submittedName>
        <fullName evidence="1">Uncharacterized protein</fullName>
    </submittedName>
</protein>
<name>A0AA49X3D9_9VIRU</name>
<evidence type="ECO:0000313" key="1">
    <source>
        <dbReference type="EMBL" id="WLJ25580.1"/>
    </source>
</evidence>
<reference evidence="1" key="1">
    <citation type="submission" date="2023-04" db="EMBL/GenBank/DDBJ databases">
        <title>The human skin virome in hidradenitis suppurativa patients.</title>
        <authorList>
            <person name="Jansen D."/>
        </authorList>
    </citation>
    <scope>NUCLEOTIDE SEQUENCE</scope>
    <source>
        <strain evidence="1">VC1_JansenPhageB</strain>
    </source>
</reference>
<organism evidence="1">
    <name type="scientific">Actinobacteria phage HS02</name>
    <dbReference type="NCBI Taxonomy" id="3056388"/>
    <lineage>
        <taxon>Viruses</taxon>
    </lineage>
</organism>